<feature type="region of interest" description="Disordered" evidence="1">
    <location>
        <begin position="148"/>
        <end position="175"/>
    </location>
</feature>
<dbReference type="InterPro" id="IPR001623">
    <property type="entry name" value="DnaJ_domain"/>
</dbReference>
<evidence type="ECO:0000256" key="1">
    <source>
        <dbReference type="SAM" id="MobiDB-lite"/>
    </source>
</evidence>
<dbReference type="Pfam" id="PF00226">
    <property type="entry name" value="DnaJ"/>
    <property type="match status" value="1"/>
</dbReference>
<evidence type="ECO:0000313" key="3">
    <source>
        <dbReference type="EMBL" id="MFC7189406.1"/>
    </source>
</evidence>
<feature type="compositionally biased region" description="Polar residues" evidence="1">
    <location>
        <begin position="10"/>
        <end position="21"/>
    </location>
</feature>
<dbReference type="PROSITE" id="PS50076">
    <property type="entry name" value="DNAJ_2"/>
    <property type="match status" value="1"/>
</dbReference>
<feature type="domain" description="J" evidence="2">
    <location>
        <begin position="160"/>
        <end position="210"/>
    </location>
</feature>
<dbReference type="InterPro" id="IPR036869">
    <property type="entry name" value="J_dom_sf"/>
</dbReference>
<gene>
    <name evidence="3" type="ORF">ACFQL7_05805</name>
</gene>
<dbReference type="SMART" id="SM00271">
    <property type="entry name" value="DnaJ"/>
    <property type="match status" value="1"/>
</dbReference>
<dbReference type="Proteomes" id="UP001596417">
    <property type="component" value="Unassembled WGS sequence"/>
</dbReference>
<name>A0ABD5YQ97_9EURY</name>
<dbReference type="AlphaFoldDB" id="A0ABD5YQ97"/>
<evidence type="ECO:0000313" key="4">
    <source>
        <dbReference type="Proteomes" id="UP001596417"/>
    </source>
</evidence>
<organism evidence="3 4">
    <name type="scientific">Halocatena marina</name>
    <dbReference type="NCBI Taxonomy" id="2934937"/>
    <lineage>
        <taxon>Archaea</taxon>
        <taxon>Methanobacteriati</taxon>
        <taxon>Methanobacteriota</taxon>
        <taxon>Stenosarchaea group</taxon>
        <taxon>Halobacteria</taxon>
        <taxon>Halobacteriales</taxon>
        <taxon>Natronomonadaceae</taxon>
        <taxon>Halocatena</taxon>
    </lineage>
</organism>
<feature type="region of interest" description="Disordered" evidence="1">
    <location>
        <begin position="1"/>
        <end position="40"/>
    </location>
</feature>
<dbReference type="CDD" id="cd06257">
    <property type="entry name" value="DnaJ"/>
    <property type="match status" value="1"/>
</dbReference>
<sequence length="210" mass="23570">MHIPGLVTMPSKSSRTDSNTLDWPVGWDRTPSHERTQDTPFETSIRQSIDTLAGELERIGVDEWHLSTAAEHQKANPQYPYTDANPADPGAVVRWSRDEDQYAVACDSYARLRDNIRTLSLYIREKRKMENQPVQTGESEFANVRLPPAEDVSDSSPDHPPHVILGVPPDADPSTVRDAFRRLVKAAHPDNGGSEEEFRRVCEAKEALLT</sequence>
<dbReference type="SUPFAM" id="SSF46565">
    <property type="entry name" value="Chaperone J-domain"/>
    <property type="match status" value="1"/>
</dbReference>
<reference evidence="3 4" key="1">
    <citation type="journal article" date="2019" name="Int. J. Syst. Evol. Microbiol.">
        <title>The Global Catalogue of Microorganisms (GCM) 10K type strain sequencing project: providing services to taxonomists for standard genome sequencing and annotation.</title>
        <authorList>
            <consortium name="The Broad Institute Genomics Platform"/>
            <consortium name="The Broad Institute Genome Sequencing Center for Infectious Disease"/>
            <person name="Wu L."/>
            <person name="Ma J."/>
        </authorList>
    </citation>
    <scope>NUCLEOTIDE SEQUENCE [LARGE SCALE GENOMIC DNA]</scope>
    <source>
        <strain evidence="3 4">RDMS1</strain>
    </source>
</reference>
<keyword evidence="4" id="KW-1185">Reference proteome</keyword>
<dbReference type="Gene3D" id="1.10.287.110">
    <property type="entry name" value="DnaJ domain"/>
    <property type="match status" value="1"/>
</dbReference>
<comment type="caution">
    <text evidence="3">The sequence shown here is derived from an EMBL/GenBank/DDBJ whole genome shotgun (WGS) entry which is preliminary data.</text>
</comment>
<evidence type="ECO:0000259" key="2">
    <source>
        <dbReference type="PROSITE" id="PS50076"/>
    </source>
</evidence>
<proteinExistence type="predicted"/>
<accession>A0ABD5YQ97</accession>
<dbReference type="EMBL" id="JBHTAX010000001">
    <property type="protein sequence ID" value="MFC7189406.1"/>
    <property type="molecule type" value="Genomic_DNA"/>
</dbReference>
<protein>
    <submittedName>
        <fullName evidence="3">J domain-containing protein</fullName>
    </submittedName>
</protein>